<dbReference type="PANTHER" id="PTHR43056">
    <property type="entry name" value="PEPTIDASE S9 PROLYL OLIGOPEPTIDASE"/>
    <property type="match status" value="1"/>
</dbReference>
<evidence type="ECO:0000256" key="1">
    <source>
        <dbReference type="ARBA" id="ARBA00022801"/>
    </source>
</evidence>
<organism evidence="3 4">
    <name type="scientific">Penicillium brasilianum</name>
    <dbReference type="NCBI Taxonomy" id="104259"/>
    <lineage>
        <taxon>Eukaryota</taxon>
        <taxon>Fungi</taxon>
        <taxon>Dikarya</taxon>
        <taxon>Ascomycota</taxon>
        <taxon>Pezizomycotina</taxon>
        <taxon>Eurotiomycetes</taxon>
        <taxon>Eurotiomycetidae</taxon>
        <taxon>Eurotiales</taxon>
        <taxon>Aspergillaceae</taxon>
        <taxon>Penicillium</taxon>
    </lineage>
</organism>
<dbReference type="InterPro" id="IPR050585">
    <property type="entry name" value="Xaa-Pro_dipeptidyl-ppase/CocE"/>
</dbReference>
<dbReference type="Pfam" id="PF08530">
    <property type="entry name" value="PepX_C"/>
    <property type="match status" value="1"/>
</dbReference>
<dbReference type="SMART" id="SM00939">
    <property type="entry name" value="PepX_C"/>
    <property type="match status" value="1"/>
</dbReference>
<dbReference type="Gene3D" id="3.40.50.1820">
    <property type="entry name" value="alpha/beta hydrolase"/>
    <property type="match status" value="1"/>
</dbReference>
<dbReference type="GO" id="GO:0072330">
    <property type="term" value="P:monocarboxylic acid biosynthetic process"/>
    <property type="evidence" value="ECO:0007669"/>
    <property type="project" value="UniProtKB-ARBA"/>
</dbReference>
<accession>A0A1S9RG94</accession>
<dbReference type="InterPro" id="IPR000383">
    <property type="entry name" value="Xaa-Pro-like_dom"/>
</dbReference>
<dbReference type="InterPro" id="IPR013736">
    <property type="entry name" value="Xaa-Pro_dipept_C"/>
</dbReference>
<evidence type="ECO:0000259" key="2">
    <source>
        <dbReference type="SMART" id="SM00939"/>
    </source>
</evidence>
<name>A0A1S9RG94_PENBI</name>
<dbReference type="Pfam" id="PF02129">
    <property type="entry name" value="Peptidase_S15"/>
    <property type="match status" value="1"/>
</dbReference>
<dbReference type="PANTHER" id="PTHR43056:SF10">
    <property type="entry name" value="COCE_NOND FAMILY, PUTATIVE (AFU_ORTHOLOGUE AFUA_7G00600)-RELATED"/>
    <property type="match status" value="1"/>
</dbReference>
<reference evidence="4" key="1">
    <citation type="submission" date="2015-09" db="EMBL/GenBank/DDBJ databases">
        <authorList>
            <person name="Fill T.P."/>
            <person name="Baretta J.F."/>
            <person name="de Almeida L.G."/>
            <person name="Rocha M."/>
            <person name="de Souza D.H."/>
            <person name="Malavazi I."/>
            <person name="Cerdeira L.T."/>
            <person name="Hong H."/>
            <person name="Samborskyy M."/>
            <person name="de Vasconcelos A.T."/>
            <person name="Leadlay P."/>
            <person name="Rodrigues-Filho E."/>
        </authorList>
    </citation>
    <scope>NUCLEOTIDE SEQUENCE [LARGE SCALE GENOMIC DNA]</scope>
    <source>
        <strain evidence="4">LaBioMMi 136</strain>
    </source>
</reference>
<protein>
    <submittedName>
        <fullName evidence="3">Putative acyl esterase</fullName>
    </submittedName>
</protein>
<proteinExistence type="predicted"/>
<dbReference type="SUPFAM" id="SSF49785">
    <property type="entry name" value="Galactose-binding domain-like"/>
    <property type="match status" value="1"/>
</dbReference>
<evidence type="ECO:0000313" key="4">
    <source>
        <dbReference type="Proteomes" id="UP000190744"/>
    </source>
</evidence>
<dbReference type="GO" id="GO:0017000">
    <property type="term" value="P:antibiotic biosynthetic process"/>
    <property type="evidence" value="ECO:0007669"/>
    <property type="project" value="UniProtKB-ARBA"/>
</dbReference>
<sequence>MKTFEAEVTYKPLSPPKVGLGYQGFDPRVEVLPKGWSKDGKKPLTCDILVEHDVGYKVRDGVTLYADILRPPTGKVPALVCWSPFGKNFNGLDALKLMAPFNLGLSDDALSGLEKFEGPDPAFWVERGYAIVNVDNRGSFDSEGSCAVLGSQEGEDGHDVIEHIAREPWCSGSVGMAGNSHLAQSQWFIAAQRPPSLKAIAPWEGCADMFRETFVRGGIYCADLFDELISKYVIHGREIESIRAMFDKYPLANDYWNDKRADIGKINIPTYITGTWSNTMHGMGAIRGWLQVDTSEKWLRFHPYQEWYDLWGVPESNQELLKFFDRYLKGIENGWESTPRVRMALLKFGQTPSVAGVVEEDFPIPNTNYTKAYLSPNEKLTFDKPTSGSALSYSATSQTDFLDFLKFTHTFDKATRILGIPKAVLYMSCNEHDDMDIFVIIRKLSAAGEPMLCLNVPWEGLPVKTFDEIPEKLRTEVILYKGPTGILRASQRAIDHGQSMHANWPFHPHDREERIPLGKVVKVEIGIWATGIDFEAGEGVQFEISGHFRGVSNFGKPEHVKNQGRHNVHIGGDYDSHVILPFC</sequence>
<dbReference type="InterPro" id="IPR008979">
    <property type="entry name" value="Galactose-bd-like_sf"/>
</dbReference>
<dbReference type="AlphaFoldDB" id="A0A1S9RG94"/>
<evidence type="ECO:0000313" key="3">
    <source>
        <dbReference type="EMBL" id="OOQ84559.1"/>
    </source>
</evidence>
<dbReference type="InterPro" id="IPR029058">
    <property type="entry name" value="AB_hydrolase_fold"/>
</dbReference>
<feature type="domain" description="Xaa-Pro dipeptidyl-peptidase C-terminal" evidence="2">
    <location>
        <begin position="321"/>
        <end position="579"/>
    </location>
</feature>
<comment type="caution">
    <text evidence="3">The sequence shown here is derived from an EMBL/GenBank/DDBJ whole genome shotgun (WGS) entry which is preliminary data.</text>
</comment>
<dbReference type="Gene3D" id="2.60.120.260">
    <property type="entry name" value="Galactose-binding domain-like"/>
    <property type="match status" value="1"/>
</dbReference>
<dbReference type="GO" id="GO:0008239">
    <property type="term" value="F:dipeptidyl-peptidase activity"/>
    <property type="evidence" value="ECO:0007669"/>
    <property type="project" value="InterPro"/>
</dbReference>
<dbReference type="Proteomes" id="UP000190744">
    <property type="component" value="Unassembled WGS sequence"/>
</dbReference>
<dbReference type="Gene3D" id="1.10.3020.20">
    <property type="match status" value="1"/>
</dbReference>
<gene>
    <name evidence="3" type="ORF">PEBR_30020</name>
</gene>
<dbReference type="EMBL" id="LJBN01000179">
    <property type="protein sequence ID" value="OOQ84559.1"/>
    <property type="molecule type" value="Genomic_DNA"/>
</dbReference>
<keyword evidence="1" id="KW-0378">Hydrolase</keyword>
<dbReference type="SUPFAM" id="SSF53474">
    <property type="entry name" value="alpha/beta-Hydrolases"/>
    <property type="match status" value="1"/>
</dbReference>
<dbReference type="NCBIfam" id="TIGR00976">
    <property type="entry name" value="CocE_NonD"/>
    <property type="match status" value="1"/>
</dbReference>
<dbReference type="InterPro" id="IPR005674">
    <property type="entry name" value="CocE/Ser_esterase"/>
</dbReference>